<accession>A0A2Z4G9I7</accession>
<dbReference type="PANTHER" id="PTHR30238:SF0">
    <property type="entry name" value="THYLAKOID MEMBRANE PROTEIN TERC, CHLOROPLASTIC"/>
    <property type="match status" value="1"/>
</dbReference>
<name>A0A2Z4G9I7_9BACT</name>
<proteinExistence type="inferred from homology"/>
<evidence type="ECO:0000256" key="3">
    <source>
        <dbReference type="ARBA" id="ARBA00022692"/>
    </source>
</evidence>
<feature type="transmembrane region" description="Helical" evidence="6">
    <location>
        <begin position="267"/>
        <end position="288"/>
    </location>
</feature>
<comment type="similarity">
    <text evidence="2">Belongs to the TerC family.</text>
</comment>
<feature type="transmembrane region" description="Helical" evidence="6">
    <location>
        <begin position="233"/>
        <end position="261"/>
    </location>
</feature>
<evidence type="ECO:0000256" key="5">
    <source>
        <dbReference type="ARBA" id="ARBA00023136"/>
    </source>
</evidence>
<feature type="transmembrane region" description="Helical" evidence="6">
    <location>
        <begin position="108"/>
        <end position="130"/>
    </location>
</feature>
<keyword evidence="3 6" id="KW-0812">Transmembrane</keyword>
<dbReference type="OrthoDB" id="9783692at2"/>
<evidence type="ECO:0008006" key="9">
    <source>
        <dbReference type="Google" id="ProtNLM"/>
    </source>
</evidence>
<reference evidence="7 8" key="1">
    <citation type="submission" date="2018-05" db="EMBL/GenBank/DDBJ databases">
        <title>Complete genome sequence of Arcticibacterium luteifluviistationis SM1504T, a cytophagaceae bacterium isolated from Arctic surface seawater.</title>
        <authorList>
            <person name="Li Y."/>
            <person name="Qin Q.-L."/>
        </authorList>
    </citation>
    <scope>NUCLEOTIDE SEQUENCE [LARGE SCALE GENOMIC DNA]</scope>
    <source>
        <strain evidence="7 8">SM1504</strain>
    </source>
</reference>
<feature type="transmembrane region" description="Helical" evidence="6">
    <location>
        <begin position="41"/>
        <end position="59"/>
    </location>
</feature>
<dbReference type="Proteomes" id="UP000249873">
    <property type="component" value="Chromosome"/>
</dbReference>
<sequence length="357" mass="41022">MEFSNEILFFGGFTLFVIFVMLLDLGAFSKNESHTVEFKEAAGWSAVWVALAVSFYFFLRHFGYLIHDISSPENLEQVRGHFYNGLNLPDTYELAVQKFQNNMALEYITGYLVEYSLSVDNIFVFILIFNSFGVRPKYYKKVLVWGILGSIVLRFGFIFLGAALIQKFEWILYLFGAFLVYTGINILFSKDEEEEIDTKKHPAVRITSKFFNVYEKFVSDRFFIKNKYKGNKVFITPLFVVIIVIAFTDVIFAVDSIPAIFSITKDPYIVFFSNVFAIMGLRSMFFFLVNIIDMFSYLKYGLGVLLSFIGIKMLIHHWLTDWGFTNQHSLIVIVGILAISIIASLLFPPKGEAEAKA</sequence>
<evidence type="ECO:0000313" key="8">
    <source>
        <dbReference type="Proteomes" id="UP000249873"/>
    </source>
</evidence>
<evidence type="ECO:0000256" key="1">
    <source>
        <dbReference type="ARBA" id="ARBA00004141"/>
    </source>
</evidence>
<dbReference type="GO" id="GO:0016020">
    <property type="term" value="C:membrane"/>
    <property type="evidence" value="ECO:0007669"/>
    <property type="project" value="UniProtKB-SubCell"/>
</dbReference>
<gene>
    <name evidence="7" type="ORF">DJ013_06330</name>
</gene>
<evidence type="ECO:0000256" key="2">
    <source>
        <dbReference type="ARBA" id="ARBA00007511"/>
    </source>
</evidence>
<feature type="transmembrane region" description="Helical" evidence="6">
    <location>
        <begin position="6"/>
        <end position="29"/>
    </location>
</feature>
<feature type="transmembrane region" description="Helical" evidence="6">
    <location>
        <begin position="142"/>
        <end position="164"/>
    </location>
</feature>
<feature type="transmembrane region" description="Helical" evidence="6">
    <location>
        <begin position="170"/>
        <end position="188"/>
    </location>
</feature>
<evidence type="ECO:0000313" key="7">
    <source>
        <dbReference type="EMBL" id="AWV97804.1"/>
    </source>
</evidence>
<protein>
    <recommendedName>
        <fullName evidence="9">Tellurium resistance protein TerC</fullName>
    </recommendedName>
</protein>
<dbReference type="InterPro" id="IPR005496">
    <property type="entry name" value="Integral_membrane_TerC"/>
</dbReference>
<dbReference type="InterPro" id="IPR022369">
    <property type="entry name" value="Integral_membrane_TerC_rswitch"/>
</dbReference>
<dbReference type="EMBL" id="CP029480">
    <property type="protein sequence ID" value="AWV97804.1"/>
    <property type="molecule type" value="Genomic_DNA"/>
</dbReference>
<evidence type="ECO:0000256" key="6">
    <source>
        <dbReference type="SAM" id="Phobius"/>
    </source>
</evidence>
<dbReference type="RefSeq" id="WP_111370906.1">
    <property type="nucleotide sequence ID" value="NZ_CP029480.1"/>
</dbReference>
<dbReference type="Pfam" id="PF03741">
    <property type="entry name" value="TerC"/>
    <property type="match status" value="1"/>
</dbReference>
<dbReference type="PANTHER" id="PTHR30238">
    <property type="entry name" value="MEMBRANE BOUND PREDICTED REDOX MODULATOR"/>
    <property type="match status" value="1"/>
</dbReference>
<dbReference type="NCBIfam" id="TIGR03718">
    <property type="entry name" value="R_switched_Alx"/>
    <property type="match status" value="1"/>
</dbReference>
<comment type="subcellular location">
    <subcellularLocation>
        <location evidence="1">Membrane</location>
        <topology evidence="1">Multi-pass membrane protein</topology>
    </subcellularLocation>
</comment>
<evidence type="ECO:0000256" key="4">
    <source>
        <dbReference type="ARBA" id="ARBA00022989"/>
    </source>
</evidence>
<feature type="transmembrane region" description="Helical" evidence="6">
    <location>
        <begin position="300"/>
        <end position="318"/>
    </location>
</feature>
<dbReference type="KEGG" id="als:DJ013_06330"/>
<feature type="transmembrane region" description="Helical" evidence="6">
    <location>
        <begin position="330"/>
        <end position="347"/>
    </location>
</feature>
<keyword evidence="4 6" id="KW-1133">Transmembrane helix</keyword>
<dbReference type="AlphaFoldDB" id="A0A2Z4G9I7"/>
<keyword evidence="5 6" id="KW-0472">Membrane</keyword>
<organism evidence="7 8">
    <name type="scientific">Arcticibacterium luteifluviistationis</name>
    <dbReference type="NCBI Taxonomy" id="1784714"/>
    <lineage>
        <taxon>Bacteria</taxon>
        <taxon>Pseudomonadati</taxon>
        <taxon>Bacteroidota</taxon>
        <taxon>Cytophagia</taxon>
        <taxon>Cytophagales</taxon>
        <taxon>Leadbetterellaceae</taxon>
        <taxon>Arcticibacterium</taxon>
    </lineage>
</organism>
<keyword evidence="8" id="KW-1185">Reference proteome</keyword>